<dbReference type="STRING" id="402612.FP1468"/>
<evidence type="ECO:0000313" key="3">
    <source>
        <dbReference type="Proteomes" id="UP000006394"/>
    </source>
</evidence>
<organism evidence="2 3">
    <name type="scientific">Flavobacterium psychrophilum (strain ATCC 49511 / DSM 21280 / CIP 103535 / JIP02/86)</name>
    <dbReference type="NCBI Taxonomy" id="402612"/>
    <lineage>
        <taxon>Bacteria</taxon>
        <taxon>Pseudomonadati</taxon>
        <taxon>Bacteroidota</taxon>
        <taxon>Flavobacteriia</taxon>
        <taxon>Flavobacteriales</taxon>
        <taxon>Flavobacteriaceae</taxon>
        <taxon>Flavobacterium</taxon>
    </lineage>
</organism>
<dbReference type="AlphaFoldDB" id="A6GZL8"/>
<reference evidence="2 3" key="1">
    <citation type="journal article" date="2007" name="Nat. Biotechnol.">
        <title>Complete genome sequence of the fish pathogen Flavobacterium psychrophilum.</title>
        <authorList>
            <person name="Duchaud E."/>
            <person name="Boussaha M."/>
            <person name="Loux V."/>
            <person name="Bernardet J.F."/>
            <person name="Michel C."/>
            <person name="Kerouault B."/>
            <person name="Mondot S."/>
            <person name="Nicolas P."/>
            <person name="Bossy R."/>
            <person name="Caron C."/>
            <person name="Bessieres P."/>
            <person name="Gibrat J.F."/>
            <person name="Claverol S."/>
            <person name="Dumetz F."/>
            <person name="Le Henaff M."/>
            <person name="Benmansour A."/>
        </authorList>
    </citation>
    <scope>NUCLEOTIDE SEQUENCE [LARGE SCALE GENOMIC DNA]</scope>
    <source>
        <strain evidence="3">ATCC 49511 / DSM 21280 / CIP 103535 / JIP02/86</strain>
    </source>
</reference>
<gene>
    <name evidence="2" type="ordered locus">FP1468</name>
</gene>
<protein>
    <submittedName>
        <fullName evidence="2">Hypothetical transmembrane protein</fullName>
    </submittedName>
</protein>
<proteinExistence type="predicted"/>
<keyword evidence="1 2" id="KW-0812">Transmembrane</keyword>
<keyword evidence="3" id="KW-1185">Reference proteome</keyword>
<accession>A6GZL8</accession>
<dbReference type="EnsemblBacteria" id="CAL43541">
    <property type="protein sequence ID" value="CAL43541"/>
    <property type="gene ID" value="FP1468"/>
</dbReference>
<keyword evidence="1" id="KW-0472">Membrane</keyword>
<dbReference type="KEGG" id="fps:FP1468"/>
<name>A6GZL8_FLAPJ</name>
<dbReference type="EMBL" id="AM398681">
    <property type="protein sequence ID" value="CAL43541.1"/>
    <property type="molecule type" value="Genomic_DNA"/>
</dbReference>
<sequence length="78" mass="9360">MINISHKISYKKTANNYYIYYLHTIIANFIIKYAAIRNTQFAIMKDEKSYQVTQIMRFLIPRITIYAPNITQRPIKKN</sequence>
<dbReference type="HOGENOM" id="CLU_2616826_0_0_10"/>
<evidence type="ECO:0000313" key="2">
    <source>
        <dbReference type="EMBL" id="CAL43541.1"/>
    </source>
</evidence>
<feature type="transmembrane region" description="Helical" evidence="1">
    <location>
        <begin position="17"/>
        <end position="35"/>
    </location>
</feature>
<keyword evidence="1" id="KW-1133">Transmembrane helix</keyword>
<dbReference type="Proteomes" id="UP000006394">
    <property type="component" value="Chromosome"/>
</dbReference>
<evidence type="ECO:0000256" key="1">
    <source>
        <dbReference type="SAM" id="Phobius"/>
    </source>
</evidence>